<reference evidence="2" key="1">
    <citation type="journal article" date="2002" name="J. Bacteriol.">
        <title>Identification and localization of the gene cluster encoding biosynthesis of the antitumor macrolactam leinamycin in Streptomyces atroolivaceus S-140.</title>
        <authorList>
            <person name="Cheng Y.Q."/>
            <person name="Tang G.L."/>
            <person name="Shen B."/>
        </authorList>
    </citation>
    <scope>NUCLEOTIDE SEQUENCE</scope>
</reference>
<dbReference type="AlphaFoldDB" id="Q8GGT3"/>
<dbReference type="InterPro" id="IPR052552">
    <property type="entry name" value="YeaO-like"/>
</dbReference>
<organism evidence="2">
    <name type="scientific">Streptomyces atroolivaceus</name>
    <dbReference type="NCBI Taxonomy" id="66869"/>
    <lineage>
        <taxon>Bacteria</taxon>
        <taxon>Bacillati</taxon>
        <taxon>Actinomycetota</taxon>
        <taxon>Actinomycetes</taxon>
        <taxon>Kitasatosporales</taxon>
        <taxon>Streptomycetaceae</taxon>
        <taxon>Streptomyces</taxon>
    </lineage>
</organism>
<reference evidence="2" key="3">
    <citation type="journal article" date="2003" name="Proc. Natl. Acad. Sci. U.S.A.">
        <title>Type I polyketide synthase requiring a discrete acyltransferase for polyketide biosynthesis.</title>
        <authorList>
            <person name="Cheng Y.Q."/>
            <person name="Tang G.L."/>
            <person name="Shen B."/>
        </authorList>
    </citation>
    <scope>NUCLEOTIDE SEQUENCE</scope>
</reference>
<dbReference type="PANTHER" id="PTHR36849:SF1">
    <property type="entry name" value="CYTOPLASMIC PROTEIN"/>
    <property type="match status" value="1"/>
</dbReference>
<feature type="region of interest" description="Disordered" evidence="1">
    <location>
        <begin position="1"/>
        <end position="79"/>
    </location>
</feature>
<protein>
    <recommendedName>
        <fullName evidence="3">DUF488 family protein</fullName>
    </recommendedName>
</protein>
<sequence>MADEPASPAVGRLRHPPGRRPGQRGQHRLADDHPGLRPALTSQPGRSPGTAPCGWDRSRRPHPHGIPSRQRIYEDTPSRNGKRVLVDRLWPRGMSKARAHLDEWIRDVAPPAAGRPSASLLPETWRPTRARRVPGQTIRTAAGFTTHSACTRSGAAGEGVDRFLPVVSPAGWVGSLGSAERERRRSALSQAVVSDSMGCGVCTKTPRSGSRPTLWPYSPTRRPVGSLRLFGMCRASHPAPVTSKPPAPILWASVSEARRTER</sequence>
<dbReference type="Pfam" id="PF22752">
    <property type="entry name" value="DUF488-N3i"/>
    <property type="match status" value="1"/>
</dbReference>
<evidence type="ECO:0008006" key="3">
    <source>
        <dbReference type="Google" id="ProtNLM"/>
    </source>
</evidence>
<proteinExistence type="predicted"/>
<accession>Q8GGT3</accession>
<feature type="compositionally biased region" description="Basic residues" evidence="1">
    <location>
        <begin position="12"/>
        <end position="27"/>
    </location>
</feature>
<reference evidence="2" key="2">
    <citation type="submission" date="2002-02" db="EMBL/GenBank/DDBJ databases">
        <authorList>
            <person name="Cheng Y.-Q."/>
            <person name="Tang G.-L."/>
            <person name="Shen B."/>
        </authorList>
    </citation>
    <scope>NUCLEOTIDE SEQUENCE</scope>
</reference>
<dbReference type="EMBL" id="AF484556">
    <property type="protein sequence ID" value="AAN85482.1"/>
    <property type="molecule type" value="Genomic_DNA"/>
</dbReference>
<reference evidence="2" key="4">
    <citation type="journal article" date="2004" name="Chem. Biol.">
        <title>Leinamycin biosynthesis revealing unprecedented architectural complexity for a hybrid polyketide synthase and nonribosomal peptide synthetase.</title>
        <authorList>
            <person name="Tang G.L."/>
            <person name="Cheng Y.Q."/>
            <person name="Shen B."/>
        </authorList>
    </citation>
    <scope>NUCLEOTIDE SEQUENCE</scope>
</reference>
<evidence type="ECO:0000313" key="2">
    <source>
        <dbReference type="EMBL" id="AAN85482.1"/>
    </source>
</evidence>
<evidence type="ECO:0000256" key="1">
    <source>
        <dbReference type="SAM" id="MobiDB-lite"/>
    </source>
</evidence>
<dbReference type="PANTHER" id="PTHR36849">
    <property type="entry name" value="CYTOPLASMIC PROTEIN-RELATED"/>
    <property type="match status" value="1"/>
</dbReference>
<name>Q8GGT3_STRAZ</name>